<dbReference type="EnsemblMetazoa" id="XM_019993648.1">
    <property type="protein sequence ID" value="XP_019849207.1"/>
    <property type="gene ID" value="LOC105316886"/>
</dbReference>
<dbReference type="InterPro" id="IPR020894">
    <property type="entry name" value="Cadherin_CS"/>
</dbReference>
<feature type="domain" description="Cadherin" evidence="9">
    <location>
        <begin position="856"/>
        <end position="966"/>
    </location>
</feature>
<keyword evidence="7" id="KW-0472">Membrane</keyword>
<dbReference type="FunFam" id="2.60.40.60:FF:000092">
    <property type="entry name" value="Protocadherin 8"/>
    <property type="match status" value="1"/>
</dbReference>
<evidence type="ECO:0000256" key="6">
    <source>
        <dbReference type="ARBA" id="ARBA00022989"/>
    </source>
</evidence>
<evidence type="ECO:0000256" key="2">
    <source>
        <dbReference type="ARBA" id="ARBA00022692"/>
    </source>
</evidence>
<dbReference type="InterPro" id="IPR013320">
    <property type="entry name" value="ConA-like_dom_sf"/>
</dbReference>
<dbReference type="CDD" id="cd11304">
    <property type="entry name" value="Cadherin_repeat"/>
    <property type="match status" value="9"/>
</dbReference>
<dbReference type="PANTHER" id="PTHR24025:SF23">
    <property type="entry name" value="NEURAL-CADHERIN"/>
    <property type="match status" value="1"/>
</dbReference>
<feature type="domain" description="Cadherin" evidence="9">
    <location>
        <begin position="1809"/>
        <end position="1918"/>
    </location>
</feature>
<dbReference type="PROSITE" id="PS50268">
    <property type="entry name" value="CADHERIN_2"/>
    <property type="match status" value="10"/>
</dbReference>
<feature type="domain" description="Cadherin" evidence="9">
    <location>
        <begin position="2419"/>
        <end position="2524"/>
    </location>
</feature>
<dbReference type="KEGG" id="aqu:105316886"/>
<dbReference type="InterPro" id="IPR050971">
    <property type="entry name" value="Cadherin-domain_protein"/>
</dbReference>
<protein>
    <recommendedName>
        <fullName evidence="9">Cadherin domain-containing protein</fullName>
    </recommendedName>
</protein>
<evidence type="ECO:0000313" key="11">
    <source>
        <dbReference type="Proteomes" id="UP000007879"/>
    </source>
</evidence>
<feature type="domain" description="Cadherin" evidence="9">
    <location>
        <begin position="1695"/>
        <end position="1808"/>
    </location>
</feature>
<dbReference type="GO" id="GO:0005886">
    <property type="term" value="C:plasma membrane"/>
    <property type="evidence" value="ECO:0007669"/>
    <property type="project" value="InterPro"/>
</dbReference>
<keyword evidence="11" id="KW-1185">Reference proteome</keyword>
<feature type="domain" description="Cadherin" evidence="9">
    <location>
        <begin position="1490"/>
        <end position="1603"/>
    </location>
</feature>
<keyword evidence="5" id="KW-0130">Cell adhesion</keyword>
<feature type="domain" description="Cadherin" evidence="9">
    <location>
        <begin position="1919"/>
        <end position="2038"/>
    </location>
</feature>
<dbReference type="SUPFAM" id="SSF49899">
    <property type="entry name" value="Concanavalin A-like lectins/glucanases"/>
    <property type="match status" value="1"/>
</dbReference>
<proteinExistence type="predicted"/>
<accession>A0AAN0IXC8</accession>
<dbReference type="SMART" id="SM00112">
    <property type="entry name" value="CA"/>
    <property type="match status" value="10"/>
</dbReference>
<dbReference type="GO" id="GO:0005509">
    <property type="term" value="F:calcium ion binding"/>
    <property type="evidence" value="ECO:0007669"/>
    <property type="project" value="UniProtKB-UniRule"/>
</dbReference>
<dbReference type="GO" id="GO:0007156">
    <property type="term" value="P:homophilic cell adhesion via plasma membrane adhesion molecules"/>
    <property type="evidence" value="ECO:0007669"/>
    <property type="project" value="InterPro"/>
</dbReference>
<comment type="subcellular location">
    <subcellularLocation>
        <location evidence="1">Membrane</location>
    </subcellularLocation>
</comment>
<dbReference type="InterPro" id="IPR002126">
    <property type="entry name" value="Cadherin-like_dom"/>
</dbReference>
<feature type="domain" description="Cadherin" evidence="9">
    <location>
        <begin position="1598"/>
        <end position="1695"/>
    </location>
</feature>
<evidence type="ECO:0000256" key="4">
    <source>
        <dbReference type="ARBA" id="ARBA00022837"/>
    </source>
</evidence>
<evidence type="ECO:0000256" key="7">
    <source>
        <dbReference type="ARBA" id="ARBA00023136"/>
    </source>
</evidence>
<dbReference type="PRINTS" id="PR00205">
    <property type="entry name" value="CADHERIN"/>
</dbReference>
<keyword evidence="3" id="KW-0677">Repeat</keyword>
<evidence type="ECO:0000256" key="1">
    <source>
        <dbReference type="ARBA" id="ARBA00004370"/>
    </source>
</evidence>
<evidence type="ECO:0000313" key="10">
    <source>
        <dbReference type="EnsemblMetazoa" id="XP_019849207.1"/>
    </source>
</evidence>
<dbReference type="SUPFAM" id="SSF49313">
    <property type="entry name" value="Cadherin-like"/>
    <property type="match status" value="10"/>
</dbReference>
<evidence type="ECO:0000256" key="3">
    <source>
        <dbReference type="ARBA" id="ARBA00022737"/>
    </source>
</evidence>
<dbReference type="Gene3D" id="2.60.40.60">
    <property type="entry name" value="Cadherins"/>
    <property type="match status" value="10"/>
</dbReference>
<keyword evidence="4 8" id="KW-0106">Calcium</keyword>
<sequence length="3314" mass="356962">MDTTVKNAALDFTDNFSTSAWLKCNNNNRASQYVFSFDNDNVSNGNGKRTFTWRIRRDNRLTLFYTRGRLDNIPASQPDSGENSRVGLSFYFQSAVSTTNICDGGWHFYKLDITYPSIKLFVDGYVHYVTEGHYHGVSGTKVDLNQITDGSGTYDMPARLNTKTNKNSITGRIGSSSRFLNYGFNGELRLLMMTSLLDNSQYTCLASCNNSLVHSGYSPGTGDVFNNTIGSFTNVFYQPVSRTLYFSNAGGSPSEYTAFLRNISYNTNGHLPAQTVANMGEGRRIELQLEDEVGFGSLSVVNIYARSNQHPPEFSASGDTVSFNYSTTFTEGVDTSIPIVSTTSFLSDDDLDPVIESATIILTNPQLSTTQEFLAVSQLQQLETHSSAHNITITGTNTLAVYQAAFITSLTYNNLADEPHAVPRVIQFSIFDGRNYNYPLTITTIQINTINDAPNVYPSGVLNQNSLTFEFNEGSDEADALPIAPDLIVSDSDDAYLESAFAGLSQIFDEGDERIYINLTVLSQFNITCLPASCAGQNITLSGHAPTTDYQSLLRSVTYINDKKPSEFPSLFDRIVNITVSDGNLTSSSDTHVLVDIIPVNPRVIIDLDTPSHNYSINYDEDSFTRLPIAGALRWVDISLNTLLRMVISIRNPDLEAGEQLIANDSCIFDLGISADDNLAREEFTFGLGTMEAFLGVIDCLRYQNTEPEPKPVTRYIDFTFIPGGGAPSDSAVTIISITHINDNTPECNTSSTVILPEETSTGSTIHTLQATDSDLGGGHDVLSYSLISNWPSLFGLSTNSSGIASITLFGGVDYDEGLREYPDIIVQACDVDSQCCNFTFSFELTDANDNPPVFVSAPYSVNVLENLNTDVLVINFTDIDSGVNAQISSVSISSIHPASGCMNRFEVQLNSSSAVLRTINGGLDFETQEVCYVYLEATDGGQPSMSSSTNVTVMALNQDDRSPVFLGPNRFEVEEDNQAPLVLGTLMATDPDTDNTQLVFAVHNTVEFSVTSSGTLSILFSSNYSVAVSYPVEISVTDPAGNSVNAMIIIDVLPINNDPPELVLNNVPVAFVEESNAPVTLNNNPSITDPDNVTLTITRITAVIANGESSTLERLSVASGAPSHVIASSSNLFELLIIPTNPSSISEVISLLQSIQYINREDEPSPCRSDLFPCTSSNSRTIRISVFDGVFNSSAASAVVTFSFVNDAPVIDLDTTTVNNRIVEFTEGDVPAQIPNEGHFSISDDDDTVLSDLICSLFNAYDGSQEMLLAIGSVPDSLTVEGNGSHSLRFNGNGSVADFSGSLSSVYYYSSSANPNINNGRLVNCTLSDGKVRGEPALAEILFMKQNNLPIISLAQASLSYTEGQATPVTLATNSSISDADDTNLASLSITYNNLEGRINFTQSLLPAGVTSTSDCTASTCSLSISGSATISQYTDILHSITYSNNLDEFNFTQPVVATFVVTDPSGNRSEPVTVTITHIPVDDNPPSFTTNYTVTVSETTAPSTIVATILLSDNDLPTPQVPVFSIVSGNVGNKFSVGNNPLNPLEGLVRLQSSLDFDVNDFYQLTIRGSSGGFAPAEVTIFINVMNVNNKDVVFINFPSNFTVYESNNDESLMPPFVSAIDPDGFPVSFSVDSPYVSINQSTGRLRLSSPVDRETVPGTQFTMNVTVSDGVSSETRSVIVIVLDVNEFSPVFNDTYTASVTENALSASPLLTVFATDADEAPDLAHSAGFVSRITYSLGSGPFSTHFSLNSAGALTLVSPLDYEATGSSFNLSVIASDNYQPNSMSTTTLITISVSNVNDEAPYFINFASDVYIFESPRSPASLTVRGDDPDINSQLVYSIDSDELASIPFTINSQTGIITVPSDLDVDSTGMETYPLVVTLTDLNTDPSYIGNRAISLNYTIYVSDVNDNSPSFTATSYSSTVIENTQVGIGSNGIAILTVRATDADYGFTLDGDLNGNNNVTYSLHNEPSDVFAIDPITGIIYKLKALDREHREVYQFYVEATDNPVAGDQPNVAMAPVTVTVLDENEHAPVADPSNYTASLLETASVGSSITTNVAVEWSTVVEPGLYLRRIMEKSETNDADDVLLCQYLRWYENGSIVLNEVTYLNGVDCINSSAEVVWTQYIAADLNSTSEVELTLPLSDDYRSDILGAYNAQPTDDTYLRYLSLNTVFTQSLFTVSERTVAFYSPMYIQALNGSIANGTYRCQLNDGASIQPGVVYNTIEDFEYCSLVDGGFNSGGLASTFNDTSLWSLTGFNGRCSVFYGFTSDPVSEPLVNDTLSVGGKLFYRLGDTSCTMESCLPPSDFTGQCNSNLGSNAPVTEAPLNFSYYDPDGLKNTAINFSLVDVTPSAGSDLFSIHENDCVLSVASDLNPDQNKIFFYVLSIRITDQGGYYTDFPVSVTIEDVNDNSPIPSQSVYTASINENLPASTLIPELIIAFTDADSGDNARLSYSLEPSVNFTLSGSTSTGIYTNRMFDYETDLRLYTLTIRASDAGTPTRQGMASVVIEILDLNDNRPLISAVSSAVFTEGGSPVTIASVSIIDVDSSQYLMQYALITIDNALDSGESLGLSSPLPSGFNSTSDRGSRLLIYGEGTTQQYASILSTVTYENTQEELTSPSGGRQITFGISDLEYTDGQGLGSGSLDPDWSLFFDNNDTMSQLSVATVNIGLLVVNDQPSVNCPGALSLPTISEDVPDSLNGGANISSVNIASVINDNDNTPSSIGVAVVSVHGDGTWQFRVSGTSSFTDITSVSTSSSVLLAPDSIIRFKPNPHSHGSASFNFKAWDRSNGLSPGTVGVDTTNSASQGNSSFSADSCLVGLEILPVNDGPVVDLDLGGPNSPNYTTNYTENQSPSLIYLSDINDVRIIDEDHMFLQSLTVTISKSDGSCDLPDYPYPLSEDYLHPANLSILGITQSLSTSDKACRTYTYISNQTASNWEWFVGMLRLSINNTEPSDHTRRIQYVISDGEADSSPVYSFVSVSLVSDNCPSLSFNISSHLVYPEHGSEINIDPLLSVVDEDYKGLIEGATIRVSPSDSSFDCSGCLLEVSLGDTVITSSYSNNTLTLQGQAEPEQYQKVLRTLTFRDTQSEPTFGSMATLIFDISDSTNSPCSTNDGEVTIVLDPVNDLPVDLALDGSQSNYSVTYTEDDSVGVLIVGQVEVDDPDTIDSALYNVTVTISEGFVLGEDRLIVVGSLSPATLVSSTHEEVVIQSSLSHLPTALRALRYININTLTPSTHTRWVRFSVSDDGLLSDPVFTFITVVSTNDPPSLDLDSSNPLTRDSMVEFDVDGPAVDISPLATVTDPDGTTLA</sequence>
<dbReference type="RefSeq" id="XP_019849207.1">
    <property type="nucleotide sequence ID" value="XM_019993648.1"/>
</dbReference>
<reference evidence="10" key="2">
    <citation type="submission" date="2024-06" db="UniProtKB">
        <authorList>
            <consortium name="EnsemblMetazoa"/>
        </authorList>
    </citation>
    <scope>IDENTIFICATION</scope>
</reference>
<organism evidence="10 11">
    <name type="scientific">Amphimedon queenslandica</name>
    <name type="common">Sponge</name>
    <dbReference type="NCBI Taxonomy" id="400682"/>
    <lineage>
        <taxon>Eukaryota</taxon>
        <taxon>Metazoa</taxon>
        <taxon>Porifera</taxon>
        <taxon>Demospongiae</taxon>
        <taxon>Heteroscleromorpha</taxon>
        <taxon>Haplosclerida</taxon>
        <taxon>Niphatidae</taxon>
        <taxon>Amphimedon</taxon>
    </lineage>
</organism>
<evidence type="ECO:0000259" key="9">
    <source>
        <dbReference type="PROSITE" id="PS50268"/>
    </source>
</evidence>
<evidence type="ECO:0000256" key="5">
    <source>
        <dbReference type="ARBA" id="ARBA00022889"/>
    </source>
</evidence>
<keyword evidence="2" id="KW-0812">Transmembrane</keyword>
<feature type="domain" description="Cadherin" evidence="9">
    <location>
        <begin position="966"/>
        <end position="1063"/>
    </location>
</feature>
<feature type="domain" description="Cadherin" evidence="9">
    <location>
        <begin position="2307"/>
        <end position="2418"/>
    </location>
</feature>
<reference evidence="11" key="1">
    <citation type="journal article" date="2010" name="Nature">
        <title>The Amphimedon queenslandica genome and the evolution of animal complexity.</title>
        <authorList>
            <person name="Srivastava M."/>
            <person name="Simakov O."/>
            <person name="Chapman J."/>
            <person name="Fahey B."/>
            <person name="Gauthier M.E."/>
            <person name="Mitros T."/>
            <person name="Richards G.S."/>
            <person name="Conaco C."/>
            <person name="Dacre M."/>
            <person name="Hellsten U."/>
            <person name="Larroux C."/>
            <person name="Putnam N.H."/>
            <person name="Stanke M."/>
            <person name="Adamska M."/>
            <person name="Darling A."/>
            <person name="Degnan S.M."/>
            <person name="Oakley T.H."/>
            <person name="Plachetzki D.C."/>
            <person name="Zhai Y."/>
            <person name="Adamski M."/>
            <person name="Calcino A."/>
            <person name="Cummins S.F."/>
            <person name="Goodstein D.M."/>
            <person name="Harris C."/>
            <person name="Jackson D.J."/>
            <person name="Leys S.P."/>
            <person name="Shu S."/>
            <person name="Woodcroft B.J."/>
            <person name="Vervoort M."/>
            <person name="Kosik K.S."/>
            <person name="Manning G."/>
            <person name="Degnan B.M."/>
            <person name="Rokhsar D.S."/>
        </authorList>
    </citation>
    <scope>NUCLEOTIDE SEQUENCE [LARGE SCALE GENOMIC DNA]</scope>
</reference>
<dbReference type="Proteomes" id="UP000007879">
    <property type="component" value="Unassembled WGS sequence"/>
</dbReference>
<dbReference type="InterPro" id="IPR015919">
    <property type="entry name" value="Cadherin-like_sf"/>
</dbReference>
<dbReference type="PROSITE" id="PS00232">
    <property type="entry name" value="CADHERIN_1"/>
    <property type="match status" value="2"/>
</dbReference>
<evidence type="ECO:0000256" key="8">
    <source>
        <dbReference type="PROSITE-ProRule" id="PRU00043"/>
    </source>
</evidence>
<keyword evidence="6" id="KW-1133">Transmembrane helix</keyword>
<feature type="domain" description="Cadherin" evidence="9">
    <location>
        <begin position="748"/>
        <end position="855"/>
    </location>
</feature>
<dbReference type="GO" id="GO:0005911">
    <property type="term" value="C:cell-cell junction"/>
    <property type="evidence" value="ECO:0007669"/>
    <property type="project" value="TreeGrafter"/>
</dbReference>
<dbReference type="PANTHER" id="PTHR24025">
    <property type="entry name" value="DESMOGLEIN FAMILY MEMBER"/>
    <property type="match status" value="1"/>
</dbReference>
<name>A0AAN0IXC8_AMPQE</name>
<dbReference type="GeneID" id="105316886"/>
<dbReference type="Pfam" id="PF00028">
    <property type="entry name" value="Cadherin"/>
    <property type="match status" value="5"/>
</dbReference>